<protein>
    <submittedName>
        <fullName evidence="8">DNA repair protein RadC</fullName>
    </submittedName>
</protein>
<keyword evidence="6" id="KW-0482">Metalloprotease</keyword>
<dbReference type="InterPro" id="IPR010994">
    <property type="entry name" value="RuvA_2-like"/>
</dbReference>
<dbReference type="PANTHER" id="PTHR30471:SF3">
    <property type="entry name" value="UPF0758 PROTEIN YEES-RELATED"/>
    <property type="match status" value="1"/>
</dbReference>
<keyword evidence="4" id="KW-0378">Hydrolase</keyword>
<dbReference type="Proteomes" id="UP000824099">
    <property type="component" value="Unassembled WGS sequence"/>
</dbReference>
<dbReference type="PROSITE" id="PS50249">
    <property type="entry name" value="MPN"/>
    <property type="match status" value="1"/>
</dbReference>
<evidence type="ECO:0000313" key="8">
    <source>
        <dbReference type="EMBL" id="HIU64878.1"/>
    </source>
</evidence>
<evidence type="ECO:0000259" key="7">
    <source>
        <dbReference type="PROSITE" id="PS50249"/>
    </source>
</evidence>
<organism evidence="8 9">
    <name type="scientific">Candidatus Avacidaminococcus intestinavium</name>
    <dbReference type="NCBI Taxonomy" id="2840684"/>
    <lineage>
        <taxon>Bacteria</taxon>
        <taxon>Bacillati</taxon>
        <taxon>Bacillota</taxon>
        <taxon>Negativicutes</taxon>
        <taxon>Acidaminococcales</taxon>
        <taxon>Acidaminococcaceae</taxon>
        <taxon>Acidaminococcaceae incertae sedis</taxon>
        <taxon>Candidatus Avacidaminococcus</taxon>
    </lineage>
</organism>
<comment type="similarity">
    <text evidence="1">Belongs to the UPF0758 family.</text>
</comment>
<proteinExistence type="inferred from homology"/>
<dbReference type="Gene3D" id="3.40.140.10">
    <property type="entry name" value="Cytidine Deaminase, domain 2"/>
    <property type="match status" value="1"/>
</dbReference>
<dbReference type="InterPro" id="IPR037518">
    <property type="entry name" value="MPN"/>
</dbReference>
<evidence type="ECO:0000256" key="3">
    <source>
        <dbReference type="ARBA" id="ARBA00022723"/>
    </source>
</evidence>
<dbReference type="PROSITE" id="PS01302">
    <property type="entry name" value="UPF0758"/>
    <property type="match status" value="1"/>
</dbReference>
<dbReference type="InterPro" id="IPR001405">
    <property type="entry name" value="UPF0758"/>
</dbReference>
<dbReference type="GO" id="GO:0046872">
    <property type="term" value="F:metal ion binding"/>
    <property type="evidence" value="ECO:0007669"/>
    <property type="project" value="UniProtKB-KW"/>
</dbReference>
<dbReference type="InterPro" id="IPR046778">
    <property type="entry name" value="UPF0758_N"/>
</dbReference>
<feature type="domain" description="MPN" evidence="7">
    <location>
        <begin position="101"/>
        <end position="180"/>
    </location>
</feature>
<evidence type="ECO:0000256" key="6">
    <source>
        <dbReference type="ARBA" id="ARBA00023049"/>
    </source>
</evidence>
<dbReference type="AlphaFoldDB" id="A0A9D1MRC5"/>
<keyword evidence="3" id="KW-0479">Metal-binding</keyword>
<keyword evidence="2" id="KW-0645">Protease</keyword>
<gene>
    <name evidence="8" type="primary">radC</name>
    <name evidence="8" type="ORF">IAB06_07595</name>
</gene>
<accession>A0A9D1MRC5</accession>
<keyword evidence="5" id="KW-0862">Zinc</keyword>
<dbReference type="NCBIfam" id="NF000642">
    <property type="entry name" value="PRK00024.1"/>
    <property type="match status" value="1"/>
</dbReference>
<reference evidence="8" key="2">
    <citation type="journal article" date="2021" name="PeerJ">
        <title>Extensive microbial diversity within the chicken gut microbiome revealed by metagenomics and culture.</title>
        <authorList>
            <person name="Gilroy R."/>
            <person name="Ravi A."/>
            <person name="Getino M."/>
            <person name="Pursley I."/>
            <person name="Horton D.L."/>
            <person name="Alikhan N.F."/>
            <person name="Baker D."/>
            <person name="Gharbi K."/>
            <person name="Hall N."/>
            <person name="Watson M."/>
            <person name="Adriaenssens E.M."/>
            <person name="Foster-Nyarko E."/>
            <person name="Jarju S."/>
            <person name="Secka A."/>
            <person name="Antonio M."/>
            <person name="Oren A."/>
            <person name="Chaudhuri R.R."/>
            <person name="La Ragione R."/>
            <person name="Hildebrand F."/>
            <person name="Pallen M.J."/>
        </authorList>
    </citation>
    <scope>NUCLEOTIDE SEQUENCE</scope>
    <source>
        <strain evidence="8">CHK160-1198</strain>
    </source>
</reference>
<dbReference type="GO" id="GO:0008237">
    <property type="term" value="F:metallopeptidase activity"/>
    <property type="evidence" value="ECO:0007669"/>
    <property type="project" value="UniProtKB-KW"/>
</dbReference>
<dbReference type="NCBIfam" id="TIGR00608">
    <property type="entry name" value="radc"/>
    <property type="match status" value="1"/>
</dbReference>
<evidence type="ECO:0000256" key="4">
    <source>
        <dbReference type="ARBA" id="ARBA00022801"/>
    </source>
</evidence>
<reference evidence="8" key="1">
    <citation type="submission" date="2020-10" db="EMBL/GenBank/DDBJ databases">
        <authorList>
            <person name="Gilroy R."/>
        </authorList>
    </citation>
    <scope>NUCLEOTIDE SEQUENCE</scope>
    <source>
        <strain evidence="8">CHK160-1198</strain>
    </source>
</reference>
<dbReference type="EMBL" id="DVNI01000130">
    <property type="protein sequence ID" value="HIU64878.1"/>
    <property type="molecule type" value="Genomic_DNA"/>
</dbReference>
<sequence>MKSLPINDRPREKLIAKGSEVLTESELLAILIGSGTREKSALDISRELLANNGLIKNLAGAHDIKELAKVKGIGKVKAATIIAALELGRRVMNSKPLDKMKITSPEEGVELLMPRLRYASREHFLVVLLNSKNRVIELEQVSEGSLNSSVVHPREVFEPAVLHHAAAILTAHNHPSGDPT</sequence>
<dbReference type="InterPro" id="IPR020891">
    <property type="entry name" value="UPF0758_CS"/>
</dbReference>
<dbReference type="GO" id="GO:0006508">
    <property type="term" value="P:proteolysis"/>
    <property type="evidence" value="ECO:0007669"/>
    <property type="project" value="UniProtKB-KW"/>
</dbReference>
<evidence type="ECO:0000256" key="1">
    <source>
        <dbReference type="ARBA" id="ARBA00010243"/>
    </source>
</evidence>
<dbReference type="CDD" id="cd08071">
    <property type="entry name" value="MPN_DUF2466"/>
    <property type="match status" value="1"/>
</dbReference>
<evidence type="ECO:0000256" key="2">
    <source>
        <dbReference type="ARBA" id="ARBA00022670"/>
    </source>
</evidence>
<evidence type="ECO:0000256" key="5">
    <source>
        <dbReference type="ARBA" id="ARBA00022833"/>
    </source>
</evidence>
<dbReference type="Pfam" id="PF04002">
    <property type="entry name" value="RadC"/>
    <property type="match status" value="1"/>
</dbReference>
<feature type="non-terminal residue" evidence="8">
    <location>
        <position position="180"/>
    </location>
</feature>
<evidence type="ECO:0000313" key="9">
    <source>
        <dbReference type="Proteomes" id="UP000824099"/>
    </source>
</evidence>
<dbReference type="PANTHER" id="PTHR30471">
    <property type="entry name" value="DNA REPAIR PROTEIN RADC"/>
    <property type="match status" value="1"/>
</dbReference>
<dbReference type="SUPFAM" id="SSF47781">
    <property type="entry name" value="RuvA domain 2-like"/>
    <property type="match status" value="1"/>
</dbReference>
<name>A0A9D1MRC5_9FIRM</name>
<comment type="caution">
    <text evidence="8">The sequence shown here is derived from an EMBL/GenBank/DDBJ whole genome shotgun (WGS) entry which is preliminary data.</text>
</comment>
<dbReference type="InterPro" id="IPR025657">
    <property type="entry name" value="RadC_JAB"/>
</dbReference>
<dbReference type="Pfam" id="PF20582">
    <property type="entry name" value="UPF0758_N"/>
    <property type="match status" value="1"/>
</dbReference>